<comment type="caution">
    <text evidence="1">The sequence shown here is derived from an EMBL/GenBank/DDBJ whole genome shotgun (WGS) entry which is preliminary data.</text>
</comment>
<keyword evidence="2" id="KW-1185">Reference proteome</keyword>
<dbReference type="InterPro" id="IPR011042">
    <property type="entry name" value="6-blade_b-propeller_TolB-like"/>
</dbReference>
<evidence type="ECO:0008006" key="3">
    <source>
        <dbReference type="Google" id="ProtNLM"/>
    </source>
</evidence>
<protein>
    <recommendedName>
        <fullName evidence="3">WD40 repeat domain-containing protein</fullName>
    </recommendedName>
</protein>
<dbReference type="Proteomes" id="UP000602076">
    <property type="component" value="Unassembled WGS sequence"/>
</dbReference>
<sequence>MKKTTLITISVLVLGLTGFFIVLGSMFAKEDYEKQNGLSDVFAVSSKGKLAFVQYQDGKPMLFIADDNGDMQELIDEKSAQHTISHLSFSVDGTKLVYVVNKKDLENNVTELFEYNLEDYTKQQILSQEENIITQAIFAPDGENLYLLGAGTFENYSPIARKNPHNFNIFRFNLKTKQLEQLTDLDSYSIGSLAVSRNGEKLYFIQDDMSDDASAEEIFSSKQQIFEMEISNPDKLSVLKTIDQDIFDFAFSPDEKEIVFQAVAGENRKGIFMYELFSYNIETKKAKQLTYLNEYAGRPIFASDGSKVYFIINFNFAGNKEDNAIHFLNKSNLTVEQVLRLQD</sequence>
<proteinExistence type="predicted"/>
<dbReference type="RefSeq" id="WP_190999566.1">
    <property type="nucleotide sequence ID" value="NZ_JACXSI010000053.1"/>
</dbReference>
<dbReference type="SUPFAM" id="SSF82171">
    <property type="entry name" value="DPP6 N-terminal domain-like"/>
    <property type="match status" value="1"/>
</dbReference>
<gene>
    <name evidence="1" type="ORF">IEO70_16940</name>
</gene>
<dbReference type="PANTHER" id="PTHR36842:SF1">
    <property type="entry name" value="PROTEIN TOLB"/>
    <property type="match status" value="1"/>
</dbReference>
<accession>A0A927CZM6</accession>
<dbReference type="AlphaFoldDB" id="A0A927CZM6"/>
<name>A0A927CZM6_9BACI</name>
<dbReference type="PANTHER" id="PTHR36842">
    <property type="entry name" value="PROTEIN TOLB HOMOLOG"/>
    <property type="match status" value="1"/>
</dbReference>
<organism evidence="1 2">
    <name type="scientific">Peribacillus faecalis</name>
    <dbReference type="NCBI Taxonomy" id="2772559"/>
    <lineage>
        <taxon>Bacteria</taxon>
        <taxon>Bacillati</taxon>
        <taxon>Bacillota</taxon>
        <taxon>Bacilli</taxon>
        <taxon>Bacillales</taxon>
        <taxon>Bacillaceae</taxon>
        <taxon>Peribacillus</taxon>
    </lineage>
</organism>
<evidence type="ECO:0000313" key="2">
    <source>
        <dbReference type="Proteomes" id="UP000602076"/>
    </source>
</evidence>
<reference evidence="1" key="1">
    <citation type="submission" date="2020-09" db="EMBL/GenBank/DDBJ databases">
        <title>Bacillus faecalis sp. nov., a moderately halophilic bacterium isolated from cow faeces.</title>
        <authorList>
            <person name="Jiang L."/>
            <person name="Lee J."/>
        </authorList>
    </citation>
    <scope>NUCLEOTIDE SEQUENCE</scope>
    <source>
        <strain evidence="1">AGMB 02131</strain>
    </source>
</reference>
<evidence type="ECO:0000313" key="1">
    <source>
        <dbReference type="EMBL" id="MBD3110029.1"/>
    </source>
</evidence>
<dbReference type="Gene3D" id="2.120.10.30">
    <property type="entry name" value="TolB, C-terminal domain"/>
    <property type="match status" value="1"/>
</dbReference>
<dbReference type="EMBL" id="JACXSI010000053">
    <property type="protein sequence ID" value="MBD3110029.1"/>
    <property type="molecule type" value="Genomic_DNA"/>
</dbReference>